<dbReference type="Pfam" id="PF02082">
    <property type="entry name" value="Rrf2"/>
    <property type="match status" value="1"/>
</dbReference>
<proteinExistence type="predicted"/>
<dbReference type="GO" id="GO:0005829">
    <property type="term" value="C:cytosol"/>
    <property type="evidence" value="ECO:0007669"/>
    <property type="project" value="TreeGrafter"/>
</dbReference>
<dbReference type="PROSITE" id="PS01332">
    <property type="entry name" value="HTH_RRF2_1"/>
    <property type="match status" value="1"/>
</dbReference>
<sequence length="146" mass="16217">MKVSTKGRYGLRALVDMAANSQEGPISLIQTAKRQNISLNYLEQVFGVLRKAGIVVSVKGAGGGYKLARSAECITVKEILEALEGEFSIIDRNGEEAADPVQKAIQELVWDEIDSKVNEFLGKRTLAQLVREYRENLDCSTNMYYI</sequence>
<organism evidence="1 2">
    <name type="scientific">Faecalicatena contorta</name>
    <dbReference type="NCBI Taxonomy" id="39482"/>
    <lineage>
        <taxon>Bacteria</taxon>
        <taxon>Bacillati</taxon>
        <taxon>Bacillota</taxon>
        <taxon>Clostridia</taxon>
        <taxon>Lachnospirales</taxon>
        <taxon>Lachnospiraceae</taxon>
        <taxon>Faecalicatena</taxon>
    </lineage>
</organism>
<evidence type="ECO:0000313" key="1">
    <source>
        <dbReference type="EMBL" id="CUP37078.1"/>
    </source>
</evidence>
<dbReference type="InterPro" id="IPR030489">
    <property type="entry name" value="TR_Rrf2-type_CS"/>
</dbReference>
<dbReference type="PANTHER" id="PTHR33221:SF15">
    <property type="entry name" value="HTH-TYPE TRANSCRIPTIONAL REGULATOR YWGB-RELATED"/>
    <property type="match status" value="1"/>
</dbReference>
<dbReference type="Gene3D" id="1.10.10.10">
    <property type="entry name" value="Winged helix-like DNA-binding domain superfamily/Winged helix DNA-binding domain"/>
    <property type="match status" value="1"/>
</dbReference>
<dbReference type="InterPro" id="IPR036390">
    <property type="entry name" value="WH_DNA-bd_sf"/>
</dbReference>
<name>A0A174MRT3_9FIRM</name>
<gene>
    <name evidence="1" type="primary">iscR</name>
    <name evidence="1" type="ORF">ERS852491_04984</name>
</gene>
<dbReference type="Proteomes" id="UP000095544">
    <property type="component" value="Unassembled WGS sequence"/>
</dbReference>
<dbReference type="RefSeq" id="WP_050640000.1">
    <property type="nucleotide sequence ID" value="NZ_CABKUE010000007.1"/>
</dbReference>
<dbReference type="GO" id="GO:0003700">
    <property type="term" value="F:DNA-binding transcription factor activity"/>
    <property type="evidence" value="ECO:0007669"/>
    <property type="project" value="TreeGrafter"/>
</dbReference>
<dbReference type="SUPFAM" id="SSF46785">
    <property type="entry name" value="Winged helix' DNA-binding domain"/>
    <property type="match status" value="1"/>
</dbReference>
<dbReference type="PANTHER" id="PTHR33221">
    <property type="entry name" value="WINGED HELIX-TURN-HELIX TRANSCRIPTIONAL REGULATOR, RRF2 FAMILY"/>
    <property type="match status" value="1"/>
</dbReference>
<dbReference type="EMBL" id="CYZU01000091">
    <property type="protein sequence ID" value="CUP37078.1"/>
    <property type="molecule type" value="Genomic_DNA"/>
</dbReference>
<reference evidence="1 2" key="1">
    <citation type="submission" date="2015-09" db="EMBL/GenBank/DDBJ databases">
        <authorList>
            <consortium name="Pathogen Informatics"/>
        </authorList>
    </citation>
    <scope>NUCLEOTIDE SEQUENCE [LARGE SCALE GENOMIC DNA]</scope>
    <source>
        <strain evidence="1 2">2789STDY5834876</strain>
    </source>
</reference>
<evidence type="ECO:0000313" key="2">
    <source>
        <dbReference type="Proteomes" id="UP000095544"/>
    </source>
</evidence>
<dbReference type="AlphaFoldDB" id="A0A174MRT3"/>
<dbReference type="PROSITE" id="PS51197">
    <property type="entry name" value="HTH_RRF2_2"/>
    <property type="match status" value="1"/>
</dbReference>
<protein>
    <submittedName>
        <fullName evidence="1">HTH-type transcriptional regulator iscR</fullName>
    </submittedName>
</protein>
<dbReference type="InterPro" id="IPR036388">
    <property type="entry name" value="WH-like_DNA-bd_sf"/>
</dbReference>
<dbReference type="NCBIfam" id="TIGR00738">
    <property type="entry name" value="rrf2_super"/>
    <property type="match status" value="1"/>
</dbReference>
<dbReference type="STRING" id="39482.ERS852491_04984"/>
<accession>A0A174MRT3</accession>
<dbReference type="InterPro" id="IPR000944">
    <property type="entry name" value="Tscrpt_reg_Rrf2"/>
</dbReference>
<dbReference type="OrthoDB" id="9808360at2"/>